<evidence type="ECO:0000313" key="1">
    <source>
        <dbReference type="EMBL" id="RHN50094.1"/>
    </source>
</evidence>
<gene>
    <name evidence="1" type="ORF">MtrunA17_Chr6g0453701</name>
</gene>
<reference evidence="2" key="1">
    <citation type="journal article" date="2018" name="Nat. Plants">
        <title>Whole-genome landscape of Medicago truncatula symbiotic genes.</title>
        <authorList>
            <person name="Pecrix Y."/>
            <person name="Staton S.E."/>
            <person name="Sallet E."/>
            <person name="Lelandais-Briere C."/>
            <person name="Moreau S."/>
            <person name="Carrere S."/>
            <person name="Blein T."/>
            <person name="Jardinaud M.F."/>
            <person name="Latrasse D."/>
            <person name="Zouine M."/>
            <person name="Zahm M."/>
            <person name="Kreplak J."/>
            <person name="Mayjonade B."/>
            <person name="Satge C."/>
            <person name="Perez M."/>
            <person name="Cauet S."/>
            <person name="Marande W."/>
            <person name="Chantry-Darmon C."/>
            <person name="Lopez-Roques C."/>
            <person name="Bouchez O."/>
            <person name="Berard A."/>
            <person name="Debelle F."/>
            <person name="Munos S."/>
            <person name="Bendahmane A."/>
            <person name="Berges H."/>
            <person name="Niebel A."/>
            <person name="Buitink J."/>
            <person name="Frugier F."/>
            <person name="Benhamed M."/>
            <person name="Crespi M."/>
            <person name="Gouzy J."/>
            <person name="Gamas P."/>
        </authorList>
    </citation>
    <scope>NUCLEOTIDE SEQUENCE [LARGE SCALE GENOMIC DNA]</scope>
    <source>
        <strain evidence="2">cv. Jemalong A17</strain>
    </source>
</reference>
<dbReference type="EMBL" id="PSQE01000006">
    <property type="protein sequence ID" value="RHN50094.1"/>
    <property type="molecule type" value="Genomic_DNA"/>
</dbReference>
<accession>A0A396HE59</accession>
<dbReference type="AlphaFoldDB" id="A0A396HE59"/>
<proteinExistence type="predicted"/>
<comment type="caution">
    <text evidence="1">The sequence shown here is derived from an EMBL/GenBank/DDBJ whole genome shotgun (WGS) entry which is preliminary data.</text>
</comment>
<dbReference type="Proteomes" id="UP000265566">
    <property type="component" value="Chromosome 6"/>
</dbReference>
<name>A0A396HE59_MEDTR</name>
<evidence type="ECO:0000313" key="2">
    <source>
        <dbReference type="Proteomes" id="UP000265566"/>
    </source>
</evidence>
<sequence>MIHMLNIVSAGITDSWNMIFGDETPFTDDEMTKVQERCASLILERVDVI</sequence>
<dbReference type="Gramene" id="rna34347">
    <property type="protein sequence ID" value="RHN50094.1"/>
    <property type="gene ID" value="gene34347"/>
</dbReference>
<protein>
    <submittedName>
        <fullName evidence="1">Uncharacterized protein</fullName>
    </submittedName>
</protein>
<organism evidence="1 2">
    <name type="scientific">Medicago truncatula</name>
    <name type="common">Barrel medic</name>
    <name type="synonym">Medicago tribuloides</name>
    <dbReference type="NCBI Taxonomy" id="3880"/>
    <lineage>
        <taxon>Eukaryota</taxon>
        <taxon>Viridiplantae</taxon>
        <taxon>Streptophyta</taxon>
        <taxon>Embryophyta</taxon>
        <taxon>Tracheophyta</taxon>
        <taxon>Spermatophyta</taxon>
        <taxon>Magnoliopsida</taxon>
        <taxon>eudicotyledons</taxon>
        <taxon>Gunneridae</taxon>
        <taxon>Pentapetalae</taxon>
        <taxon>rosids</taxon>
        <taxon>fabids</taxon>
        <taxon>Fabales</taxon>
        <taxon>Fabaceae</taxon>
        <taxon>Papilionoideae</taxon>
        <taxon>50 kb inversion clade</taxon>
        <taxon>NPAAA clade</taxon>
        <taxon>Hologalegina</taxon>
        <taxon>IRL clade</taxon>
        <taxon>Trifolieae</taxon>
        <taxon>Medicago</taxon>
    </lineage>
</organism>